<dbReference type="InterPro" id="IPR010583">
    <property type="entry name" value="MipA"/>
</dbReference>
<evidence type="ECO:0000313" key="8">
    <source>
        <dbReference type="Proteomes" id="UP000063429"/>
    </source>
</evidence>
<keyword evidence="8" id="KW-1185">Reference proteome</keyword>
<reference evidence="8" key="1">
    <citation type="journal article" date="2015" name="Genome Announc.">
        <title>Complete Genome Sequence of Herbaspirillum hiltneri N3 (DSM 17495), Isolated from Surface-Sterilized Wheat Roots.</title>
        <authorList>
            <person name="Guizelini D."/>
            <person name="Saizaki P.M."/>
            <person name="Coimbra N.A."/>
            <person name="Weiss V.A."/>
            <person name="Faoro H."/>
            <person name="Sfeir M.Z."/>
            <person name="Baura V.A."/>
            <person name="Monteiro R.A."/>
            <person name="Chubatsu L.S."/>
            <person name="Souza E.M."/>
            <person name="Cruz L.M."/>
            <person name="Pedrosa F.O."/>
            <person name="Raittz R.T."/>
            <person name="Marchaukoski J.N."/>
            <person name="Steffens M.B."/>
        </authorList>
    </citation>
    <scope>NUCLEOTIDE SEQUENCE [LARGE SCALE GENOMIC DNA]</scope>
    <source>
        <strain evidence="8">N3</strain>
    </source>
</reference>
<dbReference type="PANTHER" id="PTHR38776:SF1">
    <property type="entry name" value="MLTA-INTERACTING PROTEIN-RELATED"/>
    <property type="match status" value="1"/>
</dbReference>
<sequence>MRHTPVVLRAIVLGVTFGAACAASAQTATPDASGGNEVARQQEPGWGIGLGAGFQRSPYRGYGTKTSALPILLYNGAYFRVAGPAVDFKLGSVGQFDFTLRARYADEGYKSGDAPVLNGMDERKDGFRLGGTATWRAPFAKFTLEWLKAAGNSNGQTVKLGAERGFTTGRVRLTPHLGVTWMNSEYVNYYYGVKSSEASSTRAAYNGKSSANVDAGVRADYSLTTAQSVFLDLGVTHYGSGITDSPLVDRSTSPSLRLGYVYKF</sequence>
<keyword evidence="4" id="KW-0472">Membrane</keyword>
<evidence type="ECO:0000256" key="4">
    <source>
        <dbReference type="ARBA" id="ARBA00023136"/>
    </source>
</evidence>
<keyword evidence="5" id="KW-0998">Cell outer membrane</keyword>
<evidence type="ECO:0000313" key="7">
    <source>
        <dbReference type="EMBL" id="AKZ61303.1"/>
    </source>
</evidence>
<comment type="subcellular location">
    <subcellularLocation>
        <location evidence="1">Cell outer membrane</location>
    </subcellularLocation>
</comment>
<evidence type="ECO:0000256" key="5">
    <source>
        <dbReference type="ARBA" id="ARBA00023237"/>
    </source>
</evidence>
<dbReference type="PROSITE" id="PS51257">
    <property type="entry name" value="PROKAR_LIPOPROTEIN"/>
    <property type="match status" value="1"/>
</dbReference>
<keyword evidence="3 6" id="KW-0732">Signal</keyword>
<organism evidence="7 8">
    <name type="scientific">Herbaspirillum hiltneri N3</name>
    <dbReference type="NCBI Taxonomy" id="1262470"/>
    <lineage>
        <taxon>Bacteria</taxon>
        <taxon>Pseudomonadati</taxon>
        <taxon>Pseudomonadota</taxon>
        <taxon>Betaproteobacteria</taxon>
        <taxon>Burkholderiales</taxon>
        <taxon>Oxalobacteraceae</taxon>
        <taxon>Herbaspirillum</taxon>
    </lineage>
</organism>
<dbReference type="Proteomes" id="UP000063429">
    <property type="component" value="Chromosome"/>
</dbReference>
<feature type="signal peptide" evidence="6">
    <location>
        <begin position="1"/>
        <end position="22"/>
    </location>
</feature>
<evidence type="ECO:0000256" key="2">
    <source>
        <dbReference type="ARBA" id="ARBA00005722"/>
    </source>
</evidence>
<dbReference type="RefSeq" id="WP_053194719.1">
    <property type="nucleotide sequence ID" value="NZ_CP011409.1"/>
</dbReference>
<dbReference type="Pfam" id="PF06629">
    <property type="entry name" value="MipA"/>
    <property type="match status" value="1"/>
</dbReference>
<proteinExistence type="inferred from homology"/>
<accession>A0ABM5UVR3</accession>
<gene>
    <name evidence="7" type="ORF">F506_00260</name>
</gene>
<name>A0ABM5UVR3_9BURK</name>
<evidence type="ECO:0000256" key="6">
    <source>
        <dbReference type="SAM" id="SignalP"/>
    </source>
</evidence>
<feature type="chain" id="PRO_5045667678" evidence="6">
    <location>
        <begin position="23"/>
        <end position="264"/>
    </location>
</feature>
<evidence type="ECO:0000256" key="3">
    <source>
        <dbReference type="ARBA" id="ARBA00022729"/>
    </source>
</evidence>
<comment type="similarity">
    <text evidence="2">Belongs to the MipA/OmpV family.</text>
</comment>
<dbReference type="PANTHER" id="PTHR38776">
    <property type="entry name" value="MLTA-INTERACTING PROTEIN-RELATED"/>
    <property type="match status" value="1"/>
</dbReference>
<protein>
    <submittedName>
        <fullName evidence="7">Membrane protein</fullName>
    </submittedName>
</protein>
<evidence type="ECO:0000256" key="1">
    <source>
        <dbReference type="ARBA" id="ARBA00004442"/>
    </source>
</evidence>
<dbReference type="EMBL" id="CP011409">
    <property type="protein sequence ID" value="AKZ61303.1"/>
    <property type="molecule type" value="Genomic_DNA"/>
</dbReference>